<protein>
    <submittedName>
        <fullName evidence="10">Arabinose 5-phosphate isomerase KdsD</fullName>
        <ecNumber evidence="10">5.3.1.13</ecNumber>
    </submittedName>
</protein>
<proteinExistence type="inferred from homology"/>
<dbReference type="KEGG" id="fmr:Fuma_02738"/>
<dbReference type="NCBIfam" id="TIGR00393">
    <property type="entry name" value="kpsF"/>
    <property type="match status" value="1"/>
</dbReference>
<dbReference type="InterPro" id="IPR046348">
    <property type="entry name" value="SIS_dom_sf"/>
</dbReference>
<dbReference type="CDD" id="cd05014">
    <property type="entry name" value="SIS_Kpsf"/>
    <property type="match status" value="1"/>
</dbReference>
<dbReference type="GO" id="GO:0005975">
    <property type="term" value="P:carbohydrate metabolic process"/>
    <property type="evidence" value="ECO:0007669"/>
    <property type="project" value="InterPro"/>
</dbReference>
<dbReference type="Gene3D" id="3.40.50.10490">
    <property type="entry name" value="Glucose-6-phosphate isomerase like protein, domain 1"/>
    <property type="match status" value="1"/>
</dbReference>
<dbReference type="InterPro" id="IPR050986">
    <property type="entry name" value="GutQ/KpsF_isomerases"/>
</dbReference>
<dbReference type="InterPro" id="IPR000644">
    <property type="entry name" value="CBS_dom"/>
</dbReference>
<feature type="site" description="Catalytically relevant" evidence="6">
    <location>
        <position position="200"/>
    </location>
</feature>
<feature type="domain" description="SIS" evidence="9">
    <location>
        <begin position="48"/>
        <end position="191"/>
    </location>
</feature>
<name>A0A1P8WGG1_9PLAN</name>
<dbReference type="OrthoDB" id="9762536at2"/>
<evidence type="ECO:0000259" key="9">
    <source>
        <dbReference type="PROSITE" id="PS51464"/>
    </source>
</evidence>
<reference evidence="10 11" key="1">
    <citation type="journal article" date="2016" name="Front. Microbiol.">
        <title>Fuerstia marisgermanicae gen. nov., sp. nov., an Unusual Member of the Phylum Planctomycetes from the German Wadden Sea.</title>
        <authorList>
            <person name="Kohn T."/>
            <person name="Heuer A."/>
            <person name="Jogler M."/>
            <person name="Vollmers J."/>
            <person name="Boedeker C."/>
            <person name="Bunk B."/>
            <person name="Rast P."/>
            <person name="Borchert D."/>
            <person name="Glockner I."/>
            <person name="Freese H.M."/>
            <person name="Klenk H.P."/>
            <person name="Overmann J."/>
            <person name="Kaster A.K."/>
            <person name="Rohde M."/>
            <person name="Wiegand S."/>
            <person name="Jogler C."/>
        </authorList>
    </citation>
    <scope>NUCLEOTIDE SEQUENCE [LARGE SCALE GENOMIC DNA]</scope>
    <source>
        <strain evidence="10 11">NH11</strain>
    </source>
</reference>
<evidence type="ECO:0000256" key="6">
    <source>
        <dbReference type="PIRSR" id="PIRSR004692-3"/>
    </source>
</evidence>
<evidence type="ECO:0000313" key="10">
    <source>
        <dbReference type="EMBL" id="APZ93122.1"/>
    </source>
</evidence>
<accession>A0A1P8WGG1</accession>
<dbReference type="PROSITE" id="PS51464">
    <property type="entry name" value="SIS"/>
    <property type="match status" value="1"/>
</dbReference>
<dbReference type="PANTHER" id="PTHR42745">
    <property type="match status" value="1"/>
</dbReference>
<gene>
    <name evidence="10" type="primary">kdsD</name>
    <name evidence="10" type="ORF">Fuma_02738</name>
</gene>
<evidence type="ECO:0000256" key="1">
    <source>
        <dbReference type="ARBA" id="ARBA00008165"/>
    </source>
</evidence>
<dbReference type="AlphaFoldDB" id="A0A1P8WGG1"/>
<evidence type="ECO:0000259" key="8">
    <source>
        <dbReference type="PROSITE" id="PS51371"/>
    </source>
</evidence>
<dbReference type="InterPro" id="IPR046342">
    <property type="entry name" value="CBS_dom_sf"/>
</dbReference>
<feature type="binding site" evidence="5">
    <location>
        <position position="89"/>
    </location>
    <ligand>
        <name>Zn(2+)</name>
        <dbReference type="ChEBI" id="CHEBI:29105"/>
    </ligand>
</feature>
<evidence type="ECO:0000256" key="2">
    <source>
        <dbReference type="ARBA" id="ARBA00022737"/>
    </source>
</evidence>
<dbReference type="CDD" id="cd04604">
    <property type="entry name" value="CBS_pair_SIS_assoc"/>
    <property type="match status" value="1"/>
</dbReference>
<dbReference type="Gene3D" id="3.10.580.10">
    <property type="entry name" value="CBS-domain"/>
    <property type="match status" value="1"/>
</dbReference>
<dbReference type="InterPro" id="IPR004800">
    <property type="entry name" value="KdsD/KpsF-type"/>
</dbReference>
<dbReference type="RefSeq" id="WP_077024640.1">
    <property type="nucleotide sequence ID" value="NZ_CP017641.1"/>
</dbReference>
<keyword evidence="3 7" id="KW-0129">CBS domain</keyword>
<evidence type="ECO:0000256" key="7">
    <source>
        <dbReference type="PROSITE-ProRule" id="PRU00703"/>
    </source>
</evidence>
<evidence type="ECO:0000256" key="3">
    <source>
        <dbReference type="ARBA" id="ARBA00023122"/>
    </source>
</evidence>
<keyword evidence="5" id="KW-0862">Zinc</keyword>
<dbReference type="InterPro" id="IPR001347">
    <property type="entry name" value="SIS_dom"/>
</dbReference>
<feature type="site" description="Catalytically relevant" evidence="6">
    <location>
        <position position="66"/>
    </location>
</feature>
<dbReference type="GO" id="GO:0097367">
    <property type="term" value="F:carbohydrate derivative binding"/>
    <property type="evidence" value="ECO:0007669"/>
    <property type="project" value="InterPro"/>
</dbReference>
<feature type="site" description="Catalytically relevant" evidence="6">
    <location>
        <position position="159"/>
    </location>
</feature>
<feature type="domain" description="CBS" evidence="8">
    <location>
        <begin position="286"/>
        <end position="343"/>
    </location>
</feature>
<evidence type="ECO:0000256" key="5">
    <source>
        <dbReference type="PIRSR" id="PIRSR004692-2"/>
    </source>
</evidence>
<keyword evidence="11" id="KW-1185">Reference proteome</keyword>
<keyword evidence="2" id="KW-0677">Repeat</keyword>
<dbReference type="Proteomes" id="UP000187735">
    <property type="component" value="Chromosome"/>
</dbReference>
<keyword evidence="10" id="KW-0413">Isomerase</keyword>
<sequence>MPSSAHDRPDVIPLSHLEQLRDAEAILRQEADALHEVAGSITTTFSDAVRLIQHAPGSVIVTGVGKAGLIGQKIVATMASTGTRAYFLHPTEAVHGDLGCVGKGDVVLALSNSGGSEEVLRLLPVLKRLQVPVVAITRDLNNGLARSADVVISLGRHTEAGELRLAPSVSTTVMLALGDALALVLSKAKGFTENDFAIFHPAGSLGRKLQPVSEIMRSGDDFRVACETETVRDVLVELSRPGRRTGAVVLTDHQGRLSGIFTDSDLARLFEKRREHLVDGPMSAVMTARPTTTVPDTLLPDAVQLMSQRKISELPVVDEDGMPLGLIDITDIIDCGIAIDTDFGSSSDSSNVAQSA</sequence>
<dbReference type="EC" id="5.3.1.13" evidence="10"/>
<dbReference type="InterPro" id="IPR035474">
    <property type="entry name" value="SIS_Kpsf"/>
</dbReference>
<feature type="domain" description="CBS" evidence="8">
    <location>
        <begin position="216"/>
        <end position="278"/>
    </location>
</feature>
<dbReference type="PROSITE" id="PS51371">
    <property type="entry name" value="CBS"/>
    <property type="match status" value="2"/>
</dbReference>
<evidence type="ECO:0000256" key="4">
    <source>
        <dbReference type="PIRNR" id="PIRNR004692"/>
    </source>
</evidence>
<dbReference type="Pfam" id="PF00571">
    <property type="entry name" value="CBS"/>
    <property type="match status" value="2"/>
</dbReference>
<organism evidence="10 11">
    <name type="scientific">Fuerstiella marisgermanici</name>
    <dbReference type="NCBI Taxonomy" id="1891926"/>
    <lineage>
        <taxon>Bacteria</taxon>
        <taxon>Pseudomonadati</taxon>
        <taxon>Planctomycetota</taxon>
        <taxon>Planctomycetia</taxon>
        <taxon>Planctomycetales</taxon>
        <taxon>Planctomycetaceae</taxon>
        <taxon>Fuerstiella</taxon>
    </lineage>
</organism>
<dbReference type="GO" id="GO:1901135">
    <property type="term" value="P:carbohydrate derivative metabolic process"/>
    <property type="evidence" value="ECO:0007669"/>
    <property type="project" value="InterPro"/>
</dbReference>
<dbReference type="STRING" id="1891926.Fuma_02738"/>
<dbReference type="SUPFAM" id="SSF53697">
    <property type="entry name" value="SIS domain"/>
    <property type="match status" value="1"/>
</dbReference>
<dbReference type="GO" id="GO:0046872">
    <property type="term" value="F:metal ion binding"/>
    <property type="evidence" value="ECO:0007669"/>
    <property type="project" value="UniProtKB-KW"/>
</dbReference>
<dbReference type="GO" id="GO:0019146">
    <property type="term" value="F:arabinose-5-phosphate isomerase activity"/>
    <property type="evidence" value="ECO:0007669"/>
    <property type="project" value="UniProtKB-EC"/>
</dbReference>
<dbReference type="PANTHER" id="PTHR42745:SF1">
    <property type="entry name" value="ARABINOSE 5-PHOSPHATE ISOMERASE KDSD"/>
    <property type="match status" value="1"/>
</dbReference>
<keyword evidence="5" id="KW-0479">Metal-binding</keyword>
<dbReference type="EMBL" id="CP017641">
    <property type="protein sequence ID" value="APZ93122.1"/>
    <property type="molecule type" value="Genomic_DNA"/>
</dbReference>
<dbReference type="SMART" id="SM00116">
    <property type="entry name" value="CBS"/>
    <property type="match status" value="2"/>
</dbReference>
<dbReference type="PIRSF" id="PIRSF004692">
    <property type="entry name" value="KdsD_KpsF"/>
    <property type="match status" value="1"/>
</dbReference>
<comment type="similarity">
    <text evidence="1 4">Belongs to the SIS family. GutQ/KpsF subfamily.</text>
</comment>
<dbReference type="Pfam" id="PF01380">
    <property type="entry name" value="SIS"/>
    <property type="match status" value="1"/>
</dbReference>
<evidence type="ECO:0000313" key="11">
    <source>
        <dbReference type="Proteomes" id="UP000187735"/>
    </source>
</evidence>
<dbReference type="FunFam" id="3.40.50.10490:FF:000011">
    <property type="entry name" value="Arabinose 5-phosphate isomerase"/>
    <property type="match status" value="1"/>
</dbReference>
<feature type="site" description="Catalytically relevant" evidence="6">
    <location>
        <position position="118"/>
    </location>
</feature>